<feature type="domain" description="Copper amine oxidase-like N-terminal" evidence="3">
    <location>
        <begin position="312"/>
        <end position="408"/>
    </location>
</feature>
<dbReference type="Proteomes" id="UP000256977">
    <property type="component" value="Unassembled WGS sequence"/>
</dbReference>
<keyword evidence="5" id="KW-1185">Reference proteome</keyword>
<dbReference type="Gene3D" id="3.40.33.10">
    <property type="entry name" value="CAP"/>
    <property type="match status" value="1"/>
</dbReference>
<dbReference type="EMBL" id="QRDZ01000010">
    <property type="protein sequence ID" value="RED76888.1"/>
    <property type="molecule type" value="Genomic_DNA"/>
</dbReference>
<evidence type="ECO:0000313" key="5">
    <source>
        <dbReference type="Proteomes" id="UP000256977"/>
    </source>
</evidence>
<evidence type="ECO:0000259" key="2">
    <source>
        <dbReference type="Pfam" id="PF00188"/>
    </source>
</evidence>
<keyword evidence="1" id="KW-0732">Signal</keyword>
<reference evidence="4 5" key="1">
    <citation type="submission" date="2018-07" db="EMBL/GenBank/DDBJ databases">
        <title>Genomic Encyclopedia of Type Strains, Phase III (KMG-III): the genomes of soil and plant-associated and newly described type strains.</title>
        <authorList>
            <person name="Whitman W."/>
        </authorList>
    </citation>
    <scope>NUCLEOTIDE SEQUENCE [LARGE SCALE GENOMIC DNA]</scope>
    <source>
        <strain evidence="4 5">CECT 7287</strain>
    </source>
</reference>
<dbReference type="InterPro" id="IPR012854">
    <property type="entry name" value="Cu_amine_oxidase-like_N"/>
</dbReference>
<gene>
    <name evidence="4" type="ORF">DFP98_110107</name>
</gene>
<evidence type="ECO:0000259" key="3">
    <source>
        <dbReference type="Pfam" id="PF07833"/>
    </source>
</evidence>
<dbReference type="SUPFAM" id="SSF55797">
    <property type="entry name" value="PR-1-like"/>
    <property type="match status" value="1"/>
</dbReference>
<evidence type="ECO:0000256" key="1">
    <source>
        <dbReference type="SAM" id="SignalP"/>
    </source>
</evidence>
<organism evidence="4 5">
    <name type="scientific">Cohnella phaseoli</name>
    <dbReference type="NCBI Taxonomy" id="456490"/>
    <lineage>
        <taxon>Bacteria</taxon>
        <taxon>Bacillati</taxon>
        <taxon>Bacillota</taxon>
        <taxon>Bacilli</taxon>
        <taxon>Bacillales</taxon>
        <taxon>Paenibacillaceae</taxon>
        <taxon>Cohnella</taxon>
    </lineage>
</organism>
<feature type="domain" description="SCP" evidence="2">
    <location>
        <begin position="46"/>
        <end position="166"/>
    </location>
</feature>
<dbReference type="InterPro" id="IPR035940">
    <property type="entry name" value="CAP_sf"/>
</dbReference>
<proteinExistence type="predicted"/>
<dbReference type="InterPro" id="IPR014044">
    <property type="entry name" value="CAP_dom"/>
</dbReference>
<dbReference type="Pfam" id="PF00188">
    <property type="entry name" value="CAP"/>
    <property type="match status" value="1"/>
</dbReference>
<name>A0A3D9JS69_9BACL</name>
<feature type="signal peptide" evidence="1">
    <location>
        <begin position="1"/>
        <end position="20"/>
    </location>
</feature>
<evidence type="ECO:0000313" key="4">
    <source>
        <dbReference type="EMBL" id="RED76888.1"/>
    </source>
</evidence>
<dbReference type="Pfam" id="PF07833">
    <property type="entry name" value="Cu_amine_oxidN1"/>
    <property type="match status" value="1"/>
</dbReference>
<dbReference type="AlphaFoldDB" id="A0A3D9JS69"/>
<sequence>MLKRWIIVTCVMLMLIPAWTDAPGVQAASKLLYDGSSNSEQQKALASVNELRRQMGLNEVKLDSALTKAAINHARYANAYYTLKSTGNLSAEEKGRKFYTQPTAEERAAAAGYSGAGDILETVYMKERAYDEFDMASEIYELSLDHERREVMLTPRVSAIGIARVGKATVIVGAANVEDVMTAPVTVSVYPYDGMKKTWAGYFGMGDPQNLYQGMGTTLTIFSSRRDVSDIKASLSTLAGNRHIRIPLIVEKLGSGYGYVLTAQRQLRGDREYTAEVSFQSGGQSMVKKWSFRTSNFQYQLNFDDMPLMHAPPLYIANGSSEVPMRYLFELFGARVEWNKSTRTITAVKNELSLKMTIDSHTAYLNGQAVPLDSPPHLYVYTTYVPLRFISEAFGYEVEYHPADQSIDIWTELVDNPKVDSE</sequence>
<dbReference type="SUPFAM" id="SSF55383">
    <property type="entry name" value="Copper amine oxidase, domain N"/>
    <property type="match status" value="1"/>
</dbReference>
<protein>
    <submittedName>
        <fullName evidence="4">Cysteine-rich secretory family protein</fullName>
    </submittedName>
</protein>
<accession>A0A3D9JS69</accession>
<comment type="caution">
    <text evidence="4">The sequence shown here is derived from an EMBL/GenBank/DDBJ whole genome shotgun (WGS) entry which is preliminary data.</text>
</comment>
<feature type="chain" id="PRO_5039068747" evidence="1">
    <location>
        <begin position="21"/>
        <end position="422"/>
    </location>
</feature>
<dbReference type="InterPro" id="IPR036582">
    <property type="entry name" value="Mao_N_sf"/>
</dbReference>
<dbReference type="RefSeq" id="WP_181917697.1">
    <property type="nucleotide sequence ID" value="NZ_QRDZ01000010.1"/>
</dbReference>
<dbReference type="Gene3D" id="3.30.457.10">
    <property type="entry name" value="Copper amine oxidase-like, N-terminal domain"/>
    <property type="match status" value="1"/>
</dbReference>